<protein>
    <submittedName>
        <fullName evidence="1">Uncharacterized protein</fullName>
    </submittedName>
</protein>
<organism evidence="1">
    <name type="scientific">marine metagenome</name>
    <dbReference type="NCBI Taxonomy" id="408172"/>
    <lineage>
        <taxon>unclassified sequences</taxon>
        <taxon>metagenomes</taxon>
        <taxon>ecological metagenomes</taxon>
    </lineage>
</organism>
<evidence type="ECO:0000313" key="1">
    <source>
        <dbReference type="EMBL" id="SVB65774.1"/>
    </source>
</evidence>
<dbReference type="AlphaFoldDB" id="A0A382FTQ8"/>
<sequence>MKSGVKVQSDKFRTYKKESESEFDHPYKNPYTVKTYKKLGENFIAIAYENTINSVFNILEKVDGKWKSLYKEEVPMKITKSQLKEIIKEEIKSVLTEGTRWLVGIEAPSGKIASVYGHWDGYPEHVGKLLKKYYSNPGKVKKLMKLGKQGISSLDKSMKGGKDHSFKDPQSGETVFYGRDRGEKGNFSKTWKNRDAVKFNSGEEYGYVWSVKDKKWYYKSRYSNPKDWTELK</sequence>
<proteinExistence type="predicted"/>
<accession>A0A382FTQ8</accession>
<reference evidence="1" key="1">
    <citation type="submission" date="2018-05" db="EMBL/GenBank/DDBJ databases">
        <authorList>
            <person name="Lanie J.A."/>
            <person name="Ng W.-L."/>
            <person name="Kazmierczak K.M."/>
            <person name="Andrzejewski T.M."/>
            <person name="Davidsen T.M."/>
            <person name="Wayne K.J."/>
            <person name="Tettelin H."/>
            <person name="Glass J.I."/>
            <person name="Rusch D."/>
            <person name="Podicherti R."/>
            <person name="Tsui H.-C.T."/>
            <person name="Winkler M.E."/>
        </authorList>
    </citation>
    <scope>NUCLEOTIDE SEQUENCE</scope>
</reference>
<gene>
    <name evidence="1" type="ORF">METZ01_LOCUS218628</name>
</gene>
<name>A0A382FTQ8_9ZZZZ</name>
<dbReference type="EMBL" id="UINC01051517">
    <property type="protein sequence ID" value="SVB65774.1"/>
    <property type="molecule type" value="Genomic_DNA"/>
</dbReference>